<dbReference type="SUPFAM" id="SSF54826">
    <property type="entry name" value="Enolase N-terminal domain-like"/>
    <property type="match status" value="1"/>
</dbReference>
<dbReference type="Gene3D" id="3.20.20.120">
    <property type="entry name" value="Enolase-like C-terminal domain"/>
    <property type="match status" value="1"/>
</dbReference>
<dbReference type="FunFam" id="3.20.20.120:FF:000003">
    <property type="entry name" value="Glucarate dehydratase"/>
    <property type="match status" value="1"/>
</dbReference>
<dbReference type="SFLD" id="SFLDG00055">
    <property type="entry name" value="glucarate_dehydratase"/>
    <property type="match status" value="1"/>
</dbReference>
<feature type="active site" description="Proton acceptor" evidence="10">
    <location>
        <position position="383"/>
    </location>
</feature>
<evidence type="ECO:0000256" key="4">
    <source>
        <dbReference type="ARBA" id="ARBA00009938"/>
    </source>
</evidence>
<evidence type="ECO:0000256" key="7">
    <source>
        <dbReference type="ARBA" id="ARBA00022842"/>
    </source>
</evidence>
<dbReference type="SFLD" id="SFLDF00005">
    <property type="entry name" value="glucarate_dehydratase"/>
    <property type="match status" value="1"/>
</dbReference>
<gene>
    <name evidence="15" type="ORF">ALO81_04313</name>
</gene>
<evidence type="ECO:0000313" key="15">
    <source>
        <dbReference type="EMBL" id="KPW76273.1"/>
    </source>
</evidence>
<keyword evidence="7 12" id="KW-0460">Magnesium</keyword>
<feature type="binding site" evidence="11">
    <location>
        <position position="333"/>
    </location>
    <ligand>
        <name>substrate</name>
    </ligand>
</feature>
<evidence type="ECO:0000256" key="5">
    <source>
        <dbReference type="ARBA" id="ARBA00011973"/>
    </source>
</evidence>
<dbReference type="SMART" id="SM00922">
    <property type="entry name" value="MR_MLE"/>
    <property type="match status" value="1"/>
</dbReference>
<dbReference type="SUPFAM" id="SSF51604">
    <property type="entry name" value="Enolase C-terminal domain-like"/>
    <property type="match status" value="1"/>
</dbReference>
<feature type="binding site" evidence="11">
    <location>
        <position position="147"/>
    </location>
    <ligand>
        <name>substrate</name>
    </ligand>
</feature>
<dbReference type="UniPathway" id="UPA00564">
    <property type="reaction ID" value="UER00627"/>
</dbReference>
<evidence type="ECO:0000256" key="8">
    <source>
        <dbReference type="ARBA" id="ARBA00023239"/>
    </source>
</evidence>
<feature type="binding site" evidence="11">
    <location>
        <begin position="279"/>
        <end position="281"/>
    </location>
    <ligand>
        <name>substrate</name>
    </ligand>
</feature>
<comment type="caution">
    <text evidence="15">The sequence shown here is derived from an EMBL/GenBank/DDBJ whole genome shotgun (WGS) entry which is preliminary data.</text>
</comment>
<feature type="binding site" evidence="11">
    <location>
        <position position="76"/>
    </location>
    <ligand>
        <name>substrate</name>
    </ligand>
</feature>
<evidence type="ECO:0000256" key="9">
    <source>
        <dbReference type="NCBIfam" id="TIGR03247"/>
    </source>
</evidence>
<comment type="cofactor">
    <cofactor evidence="2 12">
        <name>Mg(2+)</name>
        <dbReference type="ChEBI" id="CHEBI:18420"/>
    </cofactor>
</comment>
<dbReference type="InterPro" id="IPR013342">
    <property type="entry name" value="Mandelate_racemase_C"/>
</dbReference>
<name>A0A0P9LFI8_PSECA</name>
<evidence type="ECO:0000256" key="10">
    <source>
        <dbReference type="PIRSR" id="PIRSR617653-1"/>
    </source>
</evidence>
<feature type="binding site" evidence="11">
    <location>
        <position position="249"/>
    </location>
    <ligand>
        <name>substrate</name>
    </ligand>
</feature>
<comment type="pathway">
    <text evidence="3">Carbohydrate acid metabolism; D-glucarate degradation; 2,5-dioxopentanoate from D-glucarate: step 1/2.</text>
</comment>
<evidence type="ECO:0000313" key="16">
    <source>
        <dbReference type="Proteomes" id="UP000050564"/>
    </source>
</evidence>
<evidence type="ECO:0000259" key="14">
    <source>
        <dbReference type="SMART" id="SM00922"/>
    </source>
</evidence>
<dbReference type="InterPro" id="IPR029065">
    <property type="entry name" value="Enolase_C-like"/>
</dbReference>
<evidence type="ECO:0000256" key="2">
    <source>
        <dbReference type="ARBA" id="ARBA00001946"/>
    </source>
</evidence>
<dbReference type="PANTHER" id="PTHR48080">
    <property type="entry name" value="D-GALACTONATE DEHYDRATASE-RELATED"/>
    <property type="match status" value="1"/>
</dbReference>
<evidence type="ECO:0000256" key="3">
    <source>
        <dbReference type="ARBA" id="ARBA00005183"/>
    </source>
</evidence>
<feature type="active site" description="Proton acceptor" evidence="10">
    <location>
        <position position="251"/>
    </location>
</feature>
<dbReference type="NCBIfam" id="TIGR03247">
    <property type="entry name" value="glucar-dehydr"/>
    <property type="match status" value="1"/>
</dbReference>
<dbReference type="Pfam" id="PF13378">
    <property type="entry name" value="MR_MLE_C"/>
    <property type="match status" value="1"/>
</dbReference>
<dbReference type="InterPro" id="IPR034598">
    <property type="entry name" value="GlucD-like"/>
</dbReference>
<accession>A0A0P9LFI8</accession>
<feature type="binding site" evidence="12">
    <location>
        <position position="279"/>
    </location>
    <ligand>
        <name>Mg(2+)</name>
        <dbReference type="ChEBI" id="CHEBI:18420"/>
    </ligand>
</feature>
<feature type="compositionally biased region" description="Low complexity" evidence="13">
    <location>
        <begin position="1"/>
        <end position="14"/>
    </location>
</feature>
<dbReference type="EC" id="4.2.1.40" evidence="5 9"/>
<reference evidence="15 16" key="1">
    <citation type="submission" date="2015-09" db="EMBL/GenBank/DDBJ databases">
        <title>Genome announcement of multiple Pseudomonas syringae strains.</title>
        <authorList>
            <person name="Thakur S."/>
            <person name="Wang P.W."/>
            <person name="Gong Y."/>
            <person name="Weir B.S."/>
            <person name="Guttman D.S."/>
        </authorList>
    </citation>
    <scope>NUCLEOTIDE SEQUENCE [LARGE SCALE GENOMIC DNA]</scope>
    <source>
        <strain evidence="15 16">ICMP2823</strain>
    </source>
</reference>
<evidence type="ECO:0000256" key="12">
    <source>
        <dbReference type="PIRSR" id="PIRSR617653-3"/>
    </source>
</evidence>
<protein>
    <recommendedName>
        <fullName evidence="5 9">Glucarate dehydratase</fullName>
        <ecNumber evidence="5 9">4.2.1.40</ecNumber>
    </recommendedName>
</protein>
<feature type="binding site" evidence="11">
    <location>
        <position position="194"/>
    </location>
    <ligand>
        <name>substrate</name>
    </ligand>
</feature>
<dbReference type="InterPro" id="IPR036849">
    <property type="entry name" value="Enolase-like_C_sf"/>
</dbReference>
<comment type="similarity">
    <text evidence="4">Belongs to the mandelate racemase/muconate lactonizing enzyme family. GlucD subfamily.</text>
</comment>
<dbReference type="GO" id="GO:0042838">
    <property type="term" value="P:D-glucarate catabolic process"/>
    <property type="evidence" value="ECO:0007669"/>
    <property type="project" value="UniProtKB-UniPathway"/>
</dbReference>
<dbReference type="InterPro" id="IPR029017">
    <property type="entry name" value="Enolase-like_N"/>
</dbReference>
<evidence type="ECO:0000256" key="1">
    <source>
        <dbReference type="ARBA" id="ARBA00001426"/>
    </source>
</evidence>
<dbReference type="PATRIC" id="fig|86840.3.peg.350"/>
<dbReference type="InterPro" id="IPR034593">
    <property type="entry name" value="DgoD-like"/>
</dbReference>
<comment type="catalytic activity">
    <reaction evidence="1">
        <text>D-glucarate = 5-dehydro-4-deoxy-D-glucarate + H2O</text>
        <dbReference type="Rhea" id="RHEA:14573"/>
        <dbReference type="ChEBI" id="CHEBI:15377"/>
        <dbReference type="ChEBI" id="CHEBI:30612"/>
        <dbReference type="ChEBI" id="CHEBI:42819"/>
        <dbReference type="EC" id="4.2.1.40"/>
    </reaction>
</comment>
<dbReference type="EMBL" id="LJPX01000221">
    <property type="protein sequence ID" value="KPW76273.1"/>
    <property type="molecule type" value="Genomic_DNA"/>
</dbReference>
<evidence type="ECO:0000256" key="13">
    <source>
        <dbReference type="SAM" id="MobiDB-lite"/>
    </source>
</evidence>
<keyword evidence="8" id="KW-0456">Lyase</keyword>
<dbReference type="InterPro" id="IPR017653">
    <property type="entry name" value="Glucarate_dehydratase"/>
</dbReference>
<feature type="binding site" evidence="11">
    <location>
        <position position="465"/>
    </location>
    <ligand>
        <name>substrate</name>
    </ligand>
</feature>
<feature type="binding site" evidence="11">
    <location>
        <position position="412"/>
    </location>
    <ligand>
        <name>substrate</name>
    </ligand>
</feature>
<evidence type="ECO:0000256" key="6">
    <source>
        <dbReference type="ARBA" id="ARBA00022723"/>
    </source>
</evidence>
<feature type="binding site" evidence="12">
    <location>
        <position position="333"/>
    </location>
    <ligand>
        <name>Mg(2+)</name>
        <dbReference type="ChEBI" id="CHEBI:18420"/>
    </ligand>
</feature>
<dbReference type="GO" id="GO:0008872">
    <property type="term" value="F:glucarate dehydratase activity"/>
    <property type="evidence" value="ECO:0007669"/>
    <property type="project" value="UniProtKB-UniRule"/>
</dbReference>
<proteinExistence type="inferred from homology"/>
<dbReference type="CDD" id="cd03323">
    <property type="entry name" value="D-glucarate_dehydratase"/>
    <property type="match status" value="1"/>
</dbReference>
<feature type="binding site" evidence="12">
    <location>
        <position position="310"/>
    </location>
    <ligand>
        <name>Mg(2+)</name>
        <dbReference type="ChEBI" id="CHEBI:18420"/>
    </ligand>
</feature>
<sequence length="489" mass="53865">MRATHPSQAQRQSPPSRPRPRIDAHAPRRLPVRIITGAVMNTQHSNITSKAPVITEMQVVPVAGHDDMLLNLSGAHGPYFTRNIVILKDNAGHVGVGEVPGGELIRQTLEDARSLVVGSSIGTYQKILNQARKAFADRDSGGRGLQTFDLRIAIHAVTALEAALLDLLGQHLDVPVAALLGEGQQRDQVEMLGYLFYVGDQRKTDLAYRSEPDADNDWFRVRHEEALTPQAVVRLAEAAHQRYGFQDFKLKGGVLSGDQEIEAVTALAERFPDARITLDPNGAWSLKEAIRLCRDQHHVLAYAEDPCGAENGFSGREVMGEFRRATGLKTATNMIATDWREMGHAIQLQSVDIPLADPHFWTMQGSVRVAQMCNEWGLTWGSHSNNHFDISLAMFTHVAAAAPGNITAIDTHWIWQDGQRLTKAPLQIVGGKVDVPKKPGLGVELDTDQLAKAHELYKGMGLGARNDAVAMQFLIPNWKFNNKQPCLVR</sequence>
<keyword evidence="6 12" id="KW-0479">Metal-binding</keyword>
<dbReference type="AlphaFoldDB" id="A0A0P9LFI8"/>
<evidence type="ECO:0000256" key="11">
    <source>
        <dbReference type="PIRSR" id="PIRSR617653-2"/>
    </source>
</evidence>
<dbReference type="Proteomes" id="UP000050564">
    <property type="component" value="Unassembled WGS sequence"/>
</dbReference>
<dbReference type="PANTHER" id="PTHR48080:SF4">
    <property type="entry name" value="GLUCARATE DEHYDRATASE"/>
    <property type="match status" value="1"/>
</dbReference>
<dbReference type="GO" id="GO:0000287">
    <property type="term" value="F:magnesium ion binding"/>
    <property type="evidence" value="ECO:0007669"/>
    <property type="project" value="UniProtKB-UniRule"/>
</dbReference>
<feature type="region of interest" description="Disordered" evidence="13">
    <location>
        <begin position="1"/>
        <end position="26"/>
    </location>
</feature>
<dbReference type="SFLD" id="SFLDS00001">
    <property type="entry name" value="Enolase"/>
    <property type="match status" value="1"/>
</dbReference>
<organism evidence="15 16">
    <name type="scientific">Pseudomonas cannabina</name>
    <dbReference type="NCBI Taxonomy" id="86840"/>
    <lineage>
        <taxon>Bacteria</taxon>
        <taxon>Pseudomonadati</taxon>
        <taxon>Pseudomonadota</taxon>
        <taxon>Gammaproteobacteria</taxon>
        <taxon>Pseudomonadales</taxon>
        <taxon>Pseudomonadaceae</taxon>
        <taxon>Pseudomonas</taxon>
    </lineage>
</organism>
<feature type="binding site" evidence="11">
    <location>
        <begin position="383"/>
        <end position="385"/>
    </location>
    <ligand>
        <name>substrate</name>
    </ligand>
</feature>
<dbReference type="Gene3D" id="3.30.390.10">
    <property type="entry name" value="Enolase-like, N-terminal domain"/>
    <property type="match status" value="1"/>
</dbReference>
<feature type="domain" description="Mandelate racemase/muconate lactonizing enzyme C-terminal" evidence="14">
    <location>
        <begin position="229"/>
        <end position="329"/>
    </location>
</feature>